<dbReference type="RefSeq" id="WP_311703078.1">
    <property type="nucleotide sequence ID" value="NZ_JAVREL010000002.1"/>
</dbReference>
<dbReference type="Gene3D" id="1.10.10.10">
    <property type="entry name" value="Winged helix-like DNA-binding domain superfamily/Winged helix DNA-binding domain"/>
    <property type="match status" value="1"/>
</dbReference>
<feature type="domain" description="HTH iclR-type" evidence="4">
    <location>
        <begin position="17"/>
        <end position="77"/>
    </location>
</feature>
<dbReference type="Pfam" id="PF13407">
    <property type="entry name" value="Peripla_BP_4"/>
    <property type="match status" value="1"/>
</dbReference>
<evidence type="ECO:0000256" key="3">
    <source>
        <dbReference type="ARBA" id="ARBA00022729"/>
    </source>
</evidence>
<evidence type="ECO:0000259" key="4">
    <source>
        <dbReference type="PROSITE" id="PS51077"/>
    </source>
</evidence>
<dbReference type="InterPro" id="IPR036388">
    <property type="entry name" value="WH-like_DNA-bd_sf"/>
</dbReference>
<accession>A0ABU2MK07</accession>
<evidence type="ECO:0000256" key="2">
    <source>
        <dbReference type="ARBA" id="ARBA00007639"/>
    </source>
</evidence>
<comment type="similarity">
    <text evidence="2">Belongs to the bacterial solute-binding protein 2 family.</text>
</comment>
<keyword evidence="3" id="KW-0732">Signal</keyword>
<dbReference type="SUPFAM" id="SSF53822">
    <property type="entry name" value="Periplasmic binding protein-like I"/>
    <property type="match status" value="1"/>
</dbReference>
<organism evidence="5 6">
    <name type="scientific">Streptomyces litchfieldiae</name>
    <dbReference type="NCBI Taxonomy" id="3075543"/>
    <lineage>
        <taxon>Bacteria</taxon>
        <taxon>Bacillati</taxon>
        <taxon>Actinomycetota</taxon>
        <taxon>Actinomycetes</taxon>
        <taxon>Kitasatosporales</taxon>
        <taxon>Streptomycetaceae</taxon>
        <taxon>Streptomyces</taxon>
    </lineage>
</organism>
<dbReference type="Gene3D" id="3.40.50.2300">
    <property type="match status" value="2"/>
</dbReference>
<evidence type="ECO:0000313" key="6">
    <source>
        <dbReference type="Proteomes" id="UP001183246"/>
    </source>
</evidence>
<dbReference type="InterPro" id="IPR005471">
    <property type="entry name" value="Tscrpt_reg_IclR_N"/>
</dbReference>
<dbReference type="PROSITE" id="PS51077">
    <property type="entry name" value="HTH_ICLR"/>
    <property type="match status" value="1"/>
</dbReference>
<gene>
    <name evidence="5" type="ORF">RM590_04715</name>
</gene>
<keyword evidence="6" id="KW-1185">Reference proteome</keyword>
<evidence type="ECO:0000313" key="5">
    <source>
        <dbReference type="EMBL" id="MDT0341943.1"/>
    </source>
</evidence>
<dbReference type="InterPro" id="IPR036390">
    <property type="entry name" value="WH_DNA-bd_sf"/>
</dbReference>
<dbReference type="SUPFAM" id="SSF46785">
    <property type="entry name" value="Winged helix' DNA-binding domain"/>
    <property type="match status" value="1"/>
</dbReference>
<dbReference type="Proteomes" id="UP001183246">
    <property type="component" value="Unassembled WGS sequence"/>
</dbReference>
<comment type="subcellular location">
    <subcellularLocation>
        <location evidence="1">Cell envelope</location>
    </subcellularLocation>
</comment>
<dbReference type="InterPro" id="IPR028082">
    <property type="entry name" value="Peripla_BP_I"/>
</dbReference>
<dbReference type="SMART" id="SM00346">
    <property type="entry name" value="HTH_ICLR"/>
    <property type="match status" value="1"/>
</dbReference>
<dbReference type="PANTHER" id="PTHR46847:SF2">
    <property type="entry name" value="ABC TRANSPORTER SUGAR-BINDING PROTEIN"/>
    <property type="match status" value="1"/>
</dbReference>
<sequence>MERGAMAAGGSDDASRVPAVSRAVSVLDDIARNGPATLADLARRLALPKSSLLSICQALLAQRLLAQGSGGRYTLGLGVAELAAAELEHPPRLAVLGVSLPNAENPFYAVELDGIRQAAAELGAQVVTREAGGEVTRQIEQLRELVRAGADAVVLDAVHSTEVAGAVAEAEAAGVRVIAVNVGAEGAGVTVTTDNIQAGQSVGHYLAALLGGHGEVGVVDGLHVTAVADRIVGFVAALRDYPGIRVVARQRGDHSPRSGERAARRILAAHPGLSGMFSVNDPMAEGALAAMSERSVSVPLVSVDGSAAAAAAIAAGGPWRASAAQEPARLGRLAVRYAARLLSQGARPPGPVRLLPTRLITQADVADYEPWG</sequence>
<name>A0ABU2MK07_9ACTN</name>
<dbReference type="EMBL" id="JAVREL010000002">
    <property type="protein sequence ID" value="MDT0341943.1"/>
    <property type="molecule type" value="Genomic_DNA"/>
</dbReference>
<dbReference type="Pfam" id="PF09339">
    <property type="entry name" value="HTH_IclR"/>
    <property type="match status" value="1"/>
</dbReference>
<reference evidence="6" key="1">
    <citation type="submission" date="2023-07" db="EMBL/GenBank/DDBJ databases">
        <title>30 novel species of actinomycetes from the DSMZ collection.</title>
        <authorList>
            <person name="Nouioui I."/>
        </authorList>
    </citation>
    <scope>NUCLEOTIDE SEQUENCE [LARGE SCALE GENOMIC DNA]</scope>
    <source>
        <strain evidence="6">DSM 44938</strain>
    </source>
</reference>
<evidence type="ECO:0000256" key="1">
    <source>
        <dbReference type="ARBA" id="ARBA00004196"/>
    </source>
</evidence>
<proteinExistence type="inferred from homology"/>
<protein>
    <submittedName>
        <fullName evidence="5">Substrate-binding domain-containing protein</fullName>
    </submittedName>
</protein>
<comment type="caution">
    <text evidence="5">The sequence shown here is derived from an EMBL/GenBank/DDBJ whole genome shotgun (WGS) entry which is preliminary data.</text>
</comment>
<dbReference type="PANTHER" id="PTHR46847">
    <property type="entry name" value="D-ALLOSE-BINDING PERIPLASMIC PROTEIN-RELATED"/>
    <property type="match status" value="1"/>
</dbReference>
<dbReference type="InterPro" id="IPR025997">
    <property type="entry name" value="SBP_2_dom"/>
</dbReference>